<dbReference type="PIRSF" id="PIRSF036979">
    <property type="entry name" value="Arginase"/>
    <property type="match status" value="1"/>
</dbReference>
<dbReference type="Proteomes" id="UP000286734">
    <property type="component" value="Unassembled WGS sequence"/>
</dbReference>
<dbReference type="NCBIfam" id="TIGR01230">
    <property type="entry name" value="agmatinase"/>
    <property type="match status" value="1"/>
</dbReference>
<dbReference type="InterPro" id="IPR020855">
    <property type="entry name" value="Ureohydrolase_Mn_BS"/>
</dbReference>
<dbReference type="Pfam" id="PF00491">
    <property type="entry name" value="Arginase"/>
    <property type="match status" value="1"/>
</dbReference>
<keyword evidence="3 5" id="KW-0378">Hydrolase</keyword>
<name>A0A430QVL6_THESC</name>
<evidence type="ECO:0000256" key="4">
    <source>
        <dbReference type="PIRSR" id="PIRSR036979-1"/>
    </source>
</evidence>
<dbReference type="GO" id="GO:0046872">
    <property type="term" value="F:metal ion binding"/>
    <property type="evidence" value="ECO:0007669"/>
    <property type="project" value="UniProtKB-KW"/>
</dbReference>
<dbReference type="InterPro" id="IPR023696">
    <property type="entry name" value="Ureohydrolase_dom_sf"/>
</dbReference>
<comment type="caution">
    <text evidence="6">The sequence shown here is derived from an EMBL/GenBank/DDBJ whole genome shotgun (WGS) entry which is preliminary data.</text>
</comment>
<keyword evidence="4" id="KW-0464">Manganese</keyword>
<dbReference type="InterPro" id="IPR005925">
    <property type="entry name" value="Agmatinase-rel"/>
</dbReference>
<evidence type="ECO:0000313" key="6">
    <source>
        <dbReference type="EMBL" id="RTG99018.1"/>
    </source>
</evidence>
<dbReference type="AlphaFoldDB" id="A0A430QVL6"/>
<dbReference type="GO" id="GO:0033389">
    <property type="term" value="P:putrescine biosynthetic process from arginine, via agmatine"/>
    <property type="evidence" value="ECO:0007669"/>
    <property type="project" value="TreeGrafter"/>
</dbReference>
<comment type="cofactor">
    <cofactor evidence="4">
        <name>Mn(2+)</name>
        <dbReference type="ChEBI" id="CHEBI:29035"/>
    </cofactor>
    <text evidence="4">Binds 2 manganese ions per subunit.</text>
</comment>
<organism evidence="6 7">
    <name type="scientific">Thermus scotoductus</name>
    <dbReference type="NCBI Taxonomy" id="37636"/>
    <lineage>
        <taxon>Bacteria</taxon>
        <taxon>Thermotogati</taxon>
        <taxon>Deinococcota</taxon>
        <taxon>Deinococci</taxon>
        <taxon>Thermales</taxon>
        <taxon>Thermaceae</taxon>
        <taxon>Thermus</taxon>
    </lineage>
</organism>
<reference evidence="6 7" key="1">
    <citation type="journal article" date="2019" name="Extremophiles">
        <title>Biogeography of thermophiles and predominance of Thermus scotoductus in domestic water heaters.</title>
        <authorList>
            <person name="Wilpiszeski R.L."/>
            <person name="Zhang Z."/>
            <person name="House C.H."/>
        </authorList>
    </citation>
    <scope>NUCLEOTIDE SEQUENCE [LARGE SCALE GENOMIC DNA]</scope>
    <source>
        <strain evidence="6 7">34_S34</strain>
    </source>
</reference>
<evidence type="ECO:0000256" key="5">
    <source>
        <dbReference type="RuleBase" id="RU003684"/>
    </source>
</evidence>
<feature type="binding site" evidence="4">
    <location>
        <position position="147"/>
    </location>
    <ligand>
        <name>Mn(2+)</name>
        <dbReference type="ChEBI" id="CHEBI:29035"/>
        <label>1</label>
    </ligand>
</feature>
<sequence length="308" mass="33771">MRAGELAFTGPHTFFKAPYLPLEAAWEADAALLGLPYDFAVGFRPGTRFAPSAIREASARYAFQPDEGFFDPERGVRLRGARVVDAGDVDPAQLEYQESFRRITEAARALRSRVRLPVFVGGDHSVTLAVLRAYADEPLYIVQLDAHLDFSDQRNGTRFSNSSPFRRAVEEIPGLQGITCIGLRGLRMSPEAYRAAKDRGHVLVSAQEVRRDVEAVKRLLPEGKRVYVSLDVDVLDPALLPGTSSPEVEGLSYGETLALLEGVVERNELIGVDLVELAPNLDPTGLSSLVAARLLAEILALWWDRASG</sequence>
<dbReference type="PROSITE" id="PS51409">
    <property type="entry name" value="ARGINASE_2"/>
    <property type="match status" value="1"/>
</dbReference>
<gene>
    <name evidence="6" type="primary">speB</name>
    <name evidence="6" type="ORF">CSW47_16640</name>
</gene>
<proteinExistence type="inferred from homology"/>
<feature type="binding site" evidence="4">
    <location>
        <position position="145"/>
    </location>
    <ligand>
        <name>Mn(2+)</name>
        <dbReference type="ChEBI" id="CHEBI:29035"/>
        <label>1</label>
    </ligand>
</feature>
<accession>A0A430QVL6</accession>
<dbReference type="PANTHER" id="PTHR11358">
    <property type="entry name" value="ARGINASE/AGMATINASE"/>
    <property type="match status" value="1"/>
</dbReference>
<dbReference type="PROSITE" id="PS01053">
    <property type="entry name" value="ARGINASE_1"/>
    <property type="match status" value="1"/>
</dbReference>
<dbReference type="EMBL" id="PELP01000591">
    <property type="protein sequence ID" value="RTG99018.1"/>
    <property type="molecule type" value="Genomic_DNA"/>
</dbReference>
<comment type="similarity">
    <text evidence="1">Belongs to the arginase family. Agmatinase subfamily.</text>
</comment>
<feature type="binding site" evidence="4">
    <location>
        <position position="231"/>
    </location>
    <ligand>
        <name>Mn(2+)</name>
        <dbReference type="ChEBI" id="CHEBI:29035"/>
        <label>1</label>
    </ligand>
</feature>
<dbReference type="PANTHER" id="PTHR11358:SF26">
    <property type="entry name" value="GUANIDINO ACID HYDROLASE, MITOCHONDRIAL"/>
    <property type="match status" value="1"/>
</dbReference>
<evidence type="ECO:0000256" key="2">
    <source>
        <dbReference type="ARBA" id="ARBA00022723"/>
    </source>
</evidence>
<dbReference type="SUPFAM" id="SSF52768">
    <property type="entry name" value="Arginase/deacetylase"/>
    <property type="match status" value="1"/>
</dbReference>
<evidence type="ECO:0000256" key="1">
    <source>
        <dbReference type="ARBA" id="ARBA00009227"/>
    </source>
</evidence>
<feature type="binding site" evidence="4">
    <location>
        <position position="124"/>
    </location>
    <ligand>
        <name>Mn(2+)</name>
        <dbReference type="ChEBI" id="CHEBI:29035"/>
        <label>2</label>
    </ligand>
</feature>
<evidence type="ECO:0000256" key="3">
    <source>
        <dbReference type="ARBA" id="ARBA00022801"/>
    </source>
</evidence>
<dbReference type="Gene3D" id="3.40.800.10">
    <property type="entry name" value="Ureohydrolase domain"/>
    <property type="match status" value="1"/>
</dbReference>
<protein>
    <submittedName>
        <fullName evidence="6">Agmatinase</fullName>
    </submittedName>
</protein>
<feature type="binding site" evidence="4">
    <location>
        <position position="233"/>
    </location>
    <ligand>
        <name>Mn(2+)</name>
        <dbReference type="ChEBI" id="CHEBI:29035"/>
        <label>1</label>
    </ligand>
</feature>
<keyword evidence="2 4" id="KW-0479">Metal-binding</keyword>
<evidence type="ECO:0000313" key="7">
    <source>
        <dbReference type="Proteomes" id="UP000286734"/>
    </source>
</evidence>
<dbReference type="InterPro" id="IPR006035">
    <property type="entry name" value="Ureohydrolase"/>
</dbReference>
<dbReference type="GO" id="GO:0008783">
    <property type="term" value="F:agmatinase activity"/>
    <property type="evidence" value="ECO:0007669"/>
    <property type="project" value="TreeGrafter"/>
</dbReference>
<feature type="binding site" evidence="4">
    <location>
        <position position="149"/>
    </location>
    <ligand>
        <name>Mn(2+)</name>
        <dbReference type="ChEBI" id="CHEBI:29035"/>
        <label>1</label>
    </ligand>
</feature>